<reference evidence="1" key="1">
    <citation type="journal article" date="2009" name="Vet. Pathol.">
        <title>Clinico-pathologic features of fatal disease attributed to new variants of endotheliotropic herpesviruses in two Asian elephants (Elephas maximus).</title>
        <authorList>
            <person name="Garner M.M."/>
            <person name="Helmick K."/>
            <person name="Ochsenreiter J."/>
            <person name="Richman L.K."/>
            <person name="Latimer E."/>
            <person name="Wise A.G."/>
            <person name="Maes R.K."/>
            <person name="Kiupel M."/>
            <person name="Nordhausen R.W."/>
            <person name="Zong J.C."/>
            <person name="Hayward G.S."/>
        </authorList>
    </citation>
    <scope>NUCLEOTIDE SEQUENCE</scope>
    <source>
        <strain evidence="1">Nyah NAP97</strain>
    </source>
</reference>
<gene>
    <name evidence="1" type="primary">U68</name>
</gene>
<reference evidence="1" key="2">
    <citation type="journal article" date="2013" name="Genome Announc.">
        <title>Complete Genome Sequence of Elephant Endotheliotropic Herpesvirus 1A.</title>
        <authorList>
            <person name="Ling P.D."/>
            <person name="Reid J.G."/>
            <person name="Qin X."/>
            <person name="Muzny D.M."/>
            <person name="Gibbs R."/>
            <person name="Petrosino J."/>
            <person name="Peng R."/>
            <person name="Zong J.C."/>
            <person name="Heaggans S.Y."/>
            <person name="Hayward G.S."/>
        </authorList>
    </citation>
    <scope>NUCLEOTIDE SEQUENCE</scope>
    <source>
        <strain evidence="1">Nyah NAP97</strain>
    </source>
</reference>
<accession>A0A866VSS9</accession>
<dbReference type="RefSeq" id="YP_010802791.1">
    <property type="nucleotide sequence ID" value="NC_077039.1"/>
</dbReference>
<dbReference type="GeneID" id="80541574"/>
<proteinExistence type="predicted"/>
<dbReference type="Pfam" id="PF05852">
    <property type="entry name" value="DUF848"/>
    <property type="match status" value="1"/>
</dbReference>
<reference evidence="1" key="4">
    <citation type="journal article" date="2016" name="ILAR J">
        <title>Review of Elephant Endotheliotropic Herpesviruses and Acute Hemorrhagic Disease.</title>
        <authorList>
            <person name="Long S.Y."/>
            <person name="Latimer E.M."/>
            <person name="Hayward G.S."/>
        </authorList>
    </citation>
    <scope>NUCLEOTIDE SEQUENCE</scope>
    <source>
        <strain evidence="1">Nyah NAP97</strain>
    </source>
</reference>
<sequence>MTSNHMTYVKSHLLMTVERDHHMSLKARLGKNHALTRIQAIKTKESHETLQFAQDKYRLAAVTRSLAFKREHACRNRKTLKDIEASKVDAILVTSEGVHDDVEEIYHAAIEDERGILNDDDD</sequence>
<evidence type="ECO:0000313" key="2">
    <source>
        <dbReference type="Proteomes" id="UP001162024"/>
    </source>
</evidence>
<dbReference type="InterPro" id="IPR008566">
    <property type="entry name" value="DUF848"/>
</dbReference>
<reference evidence="1" key="6">
    <citation type="journal article" date="2016" name="MSphere">
        <title>Comparison of the Gene Coding Contents and Other Unusual Features of the GC-Rich and AT-Rich Branch Probosciviruses.</title>
        <authorList>
            <person name="Ling P.D."/>
            <person name="Long S.Y."/>
            <person name="Zong J.C."/>
            <person name="Heaggans S.Y."/>
            <person name="Qin X."/>
            <person name="Hayward G.S."/>
        </authorList>
    </citation>
    <scope>NUCLEOTIDE SEQUENCE</scope>
    <source>
        <strain evidence="1">Nyah NAP97</strain>
    </source>
</reference>
<dbReference type="Proteomes" id="UP001162024">
    <property type="component" value="Segment"/>
</dbReference>
<keyword evidence="2" id="KW-1185">Reference proteome</keyword>
<reference evidence="1" key="5">
    <citation type="journal article" date="2016" name="MSphere">
        <title>Complete Genome Sequence of Elephant Endotheliotropic Herpesvirus 4, the First Example of a GC-Rich Branch Proboscivirus.</title>
        <authorList>
            <person name="Ling P.D."/>
            <person name="Long S.Y."/>
            <person name="Fuery A."/>
            <person name="Peng R.S."/>
            <person name="Heaggans S.Y."/>
            <person name="Qin X."/>
            <person name="Worley K.C."/>
            <person name="Dugan S."/>
            <person name="Hayward G.S."/>
        </authorList>
    </citation>
    <scope>NUCLEOTIDE SEQUENCE</scope>
    <source>
        <strain evidence="1">Nyah NAP97</strain>
    </source>
</reference>
<evidence type="ECO:0000313" key="1">
    <source>
        <dbReference type="EMBL" id="QOE74457.1"/>
    </source>
</evidence>
<reference evidence="1" key="3">
    <citation type="journal article" date="2014" name="J. Virol.">
        <title>Comparative genome analysis of four elephant endotheliotropic herpesviruses, EEHV3, EEHV4, EEHV5, and EEHV6, from cases of hemorrhagic disease or viremia.</title>
        <authorList>
            <person name="Zong JC"/>
            <person name="Latimer EM"/>
            <person name="Long SY"/>
            <person name="Richman LK"/>
            <person name="Heaggans SY"/>
            <person name="Hayward GS."/>
        </authorList>
    </citation>
    <scope>NUCLEOTIDE SEQUENCE</scope>
    <source>
        <strain evidence="1">Nyah NAP97</strain>
    </source>
</reference>
<name>A0A866VSS9_9BETA</name>
<organism evidence="1 2">
    <name type="scientific">Elephant endotheliotropic herpesvirus 3A</name>
    <dbReference type="NCBI Taxonomy" id="1329409"/>
    <lineage>
        <taxon>Viruses</taxon>
        <taxon>Duplodnaviria</taxon>
        <taxon>Heunggongvirae</taxon>
        <taxon>Peploviricota</taxon>
        <taxon>Herviviricetes</taxon>
        <taxon>Herpesvirales</taxon>
        <taxon>Orthoherpesviridae</taxon>
        <taxon>Betaherpesvirinae</taxon>
        <taxon>Proboscivirus</taxon>
        <taxon>Elephant endotheliotropic herpesvirus 3</taxon>
    </lineage>
</organism>
<reference evidence="1" key="7">
    <citation type="submission" date="2019-08" db="EMBL/GenBank/DDBJ databases">
        <title>Complete Genome Assembly and Annotation of EEHV3A the First Example of a GC-Branch African Elephant Endotheliotrophic Herpesvirus Associated with Lethal Hemorrhagic Disease.</title>
        <authorList>
            <person name="Tan J."/>
            <person name="Ling P.D."/>
            <person name="Worley K."/>
            <person name="Proudfoot J."/>
            <person name="Bowman M."/>
            <person name="Qin X."/>
            <person name="Latimer E.M."/>
            <person name="Holder K."/>
            <person name="Fayette M."/>
            <person name="Nodolf S."/>
            <person name="Heaggans S.Y."/>
            <person name="Zong J.-C."/>
            <person name="Pearson V.R."/>
            <person name="Hayward G.S."/>
        </authorList>
    </citation>
    <scope>NUCLEOTIDE SEQUENCE</scope>
    <source>
        <strain evidence="1">Nyah NAP97</strain>
    </source>
</reference>
<protein>
    <submittedName>
        <fullName evidence="1">Tegument protein U68</fullName>
    </submittedName>
</protein>
<dbReference type="EMBL" id="MN373268">
    <property type="protein sequence ID" value="QOE74457.1"/>
    <property type="molecule type" value="Genomic_DNA"/>
</dbReference>
<dbReference type="KEGG" id="vg:80541574"/>